<dbReference type="RefSeq" id="WP_042459123.1">
    <property type="nucleotide sequence ID" value="NZ_BBPN01000057.1"/>
</dbReference>
<evidence type="ECO:0000313" key="2">
    <source>
        <dbReference type="EMBL" id="SEL60398.1"/>
    </source>
</evidence>
<protein>
    <submittedName>
        <fullName evidence="2">Uncharacterized protein</fullName>
    </submittedName>
</protein>
<reference evidence="3" key="1">
    <citation type="submission" date="2016-10" db="EMBL/GenBank/DDBJ databases">
        <authorList>
            <person name="Varghese N."/>
        </authorList>
    </citation>
    <scope>NUCLEOTIDE SEQUENCE [LARGE SCALE GENOMIC DNA]</scope>
    <source>
        <strain evidence="3">DSM 45096 / BCRC 16803 / CGMCC 4.1857 / CIP 109030 / JCM 12277 / KCTC 19219 / NBRC 100920 / 33214</strain>
    </source>
</reference>
<dbReference type="AlphaFoldDB" id="A0A1H7RK55"/>
<evidence type="ECO:0000313" key="3">
    <source>
        <dbReference type="Proteomes" id="UP000183015"/>
    </source>
</evidence>
<organism evidence="2 3">
    <name type="scientific">Streptacidiphilus jiangxiensis</name>
    <dbReference type="NCBI Taxonomy" id="235985"/>
    <lineage>
        <taxon>Bacteria</taxon>
        <taxon>Bacillati</taxon>
        <taxon>Actinomycetota</taxon>
        <taxon>Actinomycetes</taxon>
        <taxon>Kitasatosporales</taxon>
        <taxon>Streptomycetaceae</taxon>
        <taxon>Streptacidiphilus</taxon>
    </lineage>
</organism>
<sequence length="88" mass="9386">MGDVALTEKVVQALGQLLVSIENSSAEDMDPAMAGNLVEDVSFVLSELSGQERGDLTAIFGRIADSEPDPDNREALRRLPETLGLDAD</sequence>
<dbReference type="EMBL" id="FOAZ01000010">
    <property type="protein sequence ID" value="SEL60398.1"/>
    <property type="molecule type" value="Genomic_DNA"/>
</dbReference>
<feature type="compositionally biased region" description="Basic and acidic residues" evidence="1">
    <location>
        <begin position="70"/>
        <end position="80"/>
    </location>
</feature>
<dbReference type="Proteomes" id="UP000183015">
    <property type="component" value="Unassembled WGS sequence"/>
</dbReference>
<keyword evidence="3" id="KW-1185">Reference proteome</keyword>
<evidence type="ECO:0000256" key="1">
    <source>
        <dbReference type="SAM" id="MobiDB-lite"/>
    </source>
</evidence>
<dbReference type="STRING" id="235985.SAMN05414137_110171"/>
<gene>
    <name evidence="2" type="ORF">SAMN05414137_110171</name>
</gene>
<accession>A0A1H7RK55</accession>
<name>A0A1H7RK55_STRJI</name>
<proteinExistence type="predicted"/>
<feature type="region of interest" description="Disordered" evidence="1">
    <location>
        <begin position="63"/>
        <end position="88"/>
    </location>
</feature>